<dbReference type="RefSeq" id="WP_103017692.1">
    <property type="nucleotide sequence ID" value="NZ_CALTSQ010000050.1"/>
</dbReference>
<protein>
    <submittedName>
        <fullName evidence="3">Uncharacterized protein</fullName>
    </submittedName>
</protein>
<keyword evidence="2" id="KW-1133">Transmembrane helix</keyword>
<feature type="transmembrane region" description="Helical" evidence="2">
    <location>
        <begin position="70"/>
        <end position="88"/>
    </location>
</feature>
<evidence type="ECO:0000313" key="4">
    <source>
        <dbReference type="Proteomes" id="UP001155034"/>
    </source>
</evidence>
<keyword evidence="2" id="KW-0472">Membrane</keyword>
<feature type="region of interest" description="Disordered" evidence="1">
    <location>
        <begin position="97"/>
        <end position="116"/>
    </location>
</feature>
<dbReference type="Proteomes" id="UP001155034">
    <property type="component" value="Unassembled WGS sequence"/>
</dbReference>
<evidence type="ECO:0000256" key="1">
    <source>
        <dbReference type="SAM" id="MobiDB-lite"/>
    </source>
</evidence>
<evidence type="ECO:0000313" key="3">
    <source>
        <dbReference type="EMBL" id="MCS3864150.1"/>
    </source>
</evidence>
<dbReference type="AlphaFoldDB" id="A0A9X2TZ69"/>
<organism evidence="3 4">
    <name type="scientific">Salinibacter ruber</name>
    <dbReference type="NCBI Taxonomy" id="146919"/>
    <lineage>
        <taxon>Bacteria</taxon>
        <taxon>Pseudomonadati</taxon>
        <taxon>Rhodothermota</taxon>
        <taxon>Rhodothermia</taxon>
        <taxon>Rhodothermales</taxon>
        <taxon>Salinibacteraceae</taxon>
        <taxon>Salinibacter</taxon>
    </lineage>
</organism>
<reference evidence="3" key="1">
    <citation type="submission" date="2022-08" db="EMBL/GenBank/DDBJ databases">
        <title>Genomic Encyclopedia of Type Strains, Phase V (KMG-V): Genome sequencing to study the core and pangenomes of soil and plant-associated prokaryotes.</title>
        <authorList>
            <person name="Whitman W."/>
        </authorList>
    </citation>
    <scope>NUCLEOTIDE SEQUENCE</scope>
    <source>
        <strain evidence="3">SP2016B</strain>
    </source>
</reference>
<feature type="transmembrane region" description="Helical" evidence="2">
    <location>
        <begin position="21"/>
        <end position="43"/>
    </location>
</feature>
<comment type="caution">
    <text evidence="3">The sequence shown here is derived from an EMBL/GenBank/DDBJ whole genome shotgun (WGS) entry which is preliminary data.</text>
</comment>
<accession>A0A9X2TZ69</accession>
<keyword evidence="2" id="KW-0812">Transmembrane</keyword>
<gene>
    <name evidence="3" type="ORF">GGP82_000681</name>
</gene>
<proteinExistence type="predicted"/>
<evidence type="ECO:0000256" key="2">
    <source>
        <dbReference type="SAM" id="Phobius"/>
    </source>
</evidence>
<dbReference type="EMBL" id="JANTYZ010000001">
    <property type="protein sequence ID" value="MCS3864150.1"/>
    <property type="molecule type" value="Genomic_DNA"/>
</dbReference>
<name>A0A9X2TZ69_9BACT</name>
<sequence>MLDRLLGRVHDTKHAAPILRGYLWWGLLLRAVLLLALGTLLVVEGNVLAEWLLTVRPPALPQEDVEELTAVSYTVIVVLLMVGTGARWQLLRRLEAAEAVPESDPSSAEEAPPLGR</sequence>